<dbReference type="NCBIfam" id="NF008761">
    <property type="entry name" value="PRK11797.1"/>
    <property type="match status" value="1"/>
</dbReference>
<evidence type="ECO:0000313" key="8">
    <source>
        <dbReference type="Proteomes" id="UP000261111"/>
    </source>
</evidence>
<organism evidence="7 8">
    <name type="scientific">Hungatella hathewayi</name>
    <dbReference type="NCBI Taxonomy" id="154046"/>
    <lineage>
        <taxon>Bacteria</taxon>
        <taxon>Bacillati</taxon>
        <taxon>Bacillota</taxon>
        <taxon>Clostridia</taxon>
        <taxon>Lachnospirales</taxon>
        <taxon>Lachnospiraceae</taxon>
        <taxon>Hungatella</taxon>
    </lineage>
</organism>
<comment type="pathway">
    <text evidence="6">Carbohydrate metabolism; D-ribose degradation; D-ribose 5-phosphate from beta-D-ribopyranose: step 1/2.</text>
</comment>
<dbReference type="RefSeq" id="WP_025655320.1">
    <property type="nucleotide sequence ID" value="NZ_QVIA01000005.1"/>
</dbReference>
<reference evidence="7 8" key="1">
    <citation type="submission" date="2018-08" db="EMBL/GenBank/DDBJ databases">
        <title>A genome reference for cultivated species of the human gut microbiota.</title>
        <authorList>
            <person name="Zou Y."/>
            <person name="Xue W."/>
            <person name="Luo G."/>
        </authorList>
    </citation>
    <scope>NUCLEOTIDE SEQUENCE [LARGE SCALE GENOMIC DNA]</scope>
    <source>
        <strain evidence="7 8">AF19-21</strain>
    </source>
</reference>
<evidence type="ECO:0000256" key="5">
    <source>
        <dbReference type="ARBA" id="ARBA00023277"/>
    </source>
</evidence>
<comment type="function">
    <text evidence="6">Catalyzes the interconversion of beta-pyran and beta-furan forms of D-ribose.</text>
</comment>
<evidence type="ECO:0000256" key="1">
    <source>
        <dbReference type="ARBA" id="ARBA00000223"/>
    </source>
</evidence>
<dbReference type="PANTHER" id="PTHR37831:SF1">
    <property type="entry name" value="D-RIBOSE PYRANASE"/>
    <property type="match status" value="1"/>
</dbReference>
<comment type="caution">
    <text evidence="7">The sequence shown here is derived from an EMBL/GenBank/DDBJ whole genome shotgun (WGS) entry which is preliminary data.</text>
</comment>
<dbReference type="Proteomes" id="UP000261111">
    <property type="component" value="Unassembled WGS sequence"/>
</dbReference>
<dbReference type="GO" id="GO:0048029">
    <property type="term" value="F:monosaccharide binding"/>
    <property type="evidence" value="ECO:0007669"/>
    <property type="project" value="InterPro"/>
</dbReference>
<feature type="binding site" evidence="6">
    <location>
        <position position="102"/>
    </location>
    <ligand>
        <name>substrate</name>
    </ligand>
</feature>
<feature type="active site" description="Proton donor" evidence="6">
    <location>
        <position position="20"/>
    </location>
</feature>
<keyword evidence="5 6" id="KW-0119">Carbohydrate metabolism</keyword>
<dbReference type="InterPro" id="IPR007721">
    <property type="entry name" value="RbsD_FucU"/>
</dbReference>
<gene>
    <name evidence="6" type="primary">rbsD</name>
    <name evidence="7" type="ORF">DWX41_06150</name>
</gene>
<dbReference type="AlphaFoldDB" id="A0A3E2WZ36"/>
<dbReference type="HAMAP" id="MF_01661">
    <property type="entry name" value="D_rib_pyranase"/>
    <property type="match status" value="1"/>
</dbReference>
<dbReference type="UniPathway" id="UPA00916">
    <property type="reaction ID" value="UER00888"/>
</dbReference>
<comment type="similarity">
    <text evidence="6">Belongs to the RbsD / FucU family. RbsD subfamily.</text>
</comment>
<dbReference type="Gene3D" id="3.40.1650.10">
    <property type="entry name" value="RbsD-like domain"/>
    <property type="match status" value="1"/>
</dbReference>
<proteinExistence type="inferred from homology"/>
<dbReference type="Pfam" id="PF05025">
    <property type="entry name" value="RbsD_FucU"/>
    <property type="match status" value="1"/>
</dbReference>
<dbReference type="GO" id="GO:0016872">
    <property type="term" value="F:intramolecular lyase activity"/>
    <property type="evidence" value="ECO:0007669"/>
    <property type="project" value="UniProtKB-UniRule"/>
</dbReference>
<comment type="catalytic activity">
    <reaction evidence="1 6">
        <text>beta-D-ribopyranose = beta-D-ribofuranose</text>
        <dbReference type="Rhea" id="RHEA:25432"/>
        <dbReference type="ChEBI" id="CHEBI:27476"/>
        <dbReference type="ChEBI" id="CHEBI:47002"/>
        <dbReference type="EC" id="5.4.99.62"/>
    </reaction>
</comment>
<protein>
    <recommendedName>
        <fullName evidence="2 6">D-ribose pyranase</fullName>
        <ecNumber evidence="2 6">5.4.99.62</ecNumber>
    </recommendedName>
</protein>
<name>A0A3E2WZ36_9FIRM</name>
<feature type="binding site" evidence="6">
    <location>
        <position position="28"/>
    </location>
    <ligand>
        <name>substrate</name>
    </ligand>
</feature>
<evidence type="ECO:0000256" key="4">
    <source>
        <dbReference type="ARBA" id="ARBA00023235"/>
    </source>
</evidence>
<dbReference type="EMBL" id="QVIA01000005">
    <property type="protein sequence ID" value="RGC33746.1"/>
    <property type="molecule type" value="Genomic_DNA"/>
</dbReference>
<evidence type="ECO:0000256" key="3">
    <source>
        <dbReference type="ARBA" id="ARBA00022490"/>
    </source>
</evidence>
<dbReference type="GO" id="GO:0019303">
    <property type="term" value="P:D-ribose catabolic process"/>
    <property type="evidence" value="ECO:0007669"/>
    <property type="project" value="UniProtKB-UniRule"/>
</dbReference>
<sequence length="135" mass="15062">MKKSGILNSDISRVLSYMGHTDTIAVGDCGLPVPEETERIDLALREGQPSFMDVLETVSADMNIEKIVLAEEIRADNPVVLERILALCEKLPKQCQVEYISHEELKLQLKTCRAVIRTGEATPYSNIILQSGCRF</sequence>
<comment type="subcellular location">
    <subcellularLocation>
        <location evidence="6">Cytoplasm</location>
    </subcellularLocation>
</comment>
<comment type="subunit">
    <text evidence="6">Homodecamer.</text>
</comment>
<evidence type="ECO:0000256" key="2">
    <source>
        <dbReference type="ARBA" id="ARBA00012862"/>
    </source>
</evidence>
<dbReference type="GO" id="GO:0062193">
    <property type="term" value="F:D-ribose pyranase activity"/>
    <property type="evidence" value="ECO:0007669"/>
    <property type="project" value="UniProtKB-EC"/>
</dbReference>
<dbReference type="GO" id="GO:0005829">
    <property type="term" value="C:cytosol"/>
    <property type="evidence" value="ECO:0007669"/>
    <property type="project" value="TreeGrafter"/>
</dbReference>
<evidence type="ECO:0000256" key="6">
    <source>
        <dbReference type="HAMAP-Rule" id="MF_01661"/>
    </source>
</evidence>
<dbReference type="EC" id="5.4.99.62" evidence="2 6"/>
<keyword evidence="4 6" id="KW-0413">Isomerase</keyword>
<dbReference type="InterPro" id="IPR023750">
    <property type="entry name" value="RbsD-like_sf"/>
</dbReference>
<evidence type="ECO:0000313" key="7">
    <source>
        <dbReference type="EMBL" id="RGC33746.1"/>
    </source>
</evidence>
<dbReference type="GeneID" id="93333351"/>
<dbReference type="SUPFAM" id="SSF102546">
    <property type="entry name" value="RbsD-like"/>
    <property type="match status" value="1"/>
</dbReference>
<dbReference type="InterPro" id="IPR023064">
    <property type="entry name" value="D-ribose_pyranase"/>
</dbReference>
<keyword evidence="3 6" id="KW-0963">Cytoplasm</keyword>
<feature type="binding site" evidence="6">
    <location>
        <begin position="124"/>
        <end position="126"/>
    </location>
    <ligand>
        <name>substrate</name>
    </ligand>
</feature>
<dbReference type="PANTHER" id="PTHR37831">
    <property type="entry name" value="D-RIBOSE PYRANASE"/>
    <property type="match status" value="1"/>
</dbReference>
<accession>A0A3E2WZ36</accession>